<dbReference type="InterPro" id="IPR006665">
    <property type="entry name" value="OmpA-like"/>
</dbReference>
<dbReference type="Proteomes" id="UP000184085">
    <property type="component" value="Unassembled WGS sequence"/>
</dbReference>
<accession>A0A1M4MZ01</accession>
<evidence type="ECO:0000313" key="4">
    <source>
        <dbReference type="EMBL" id="SCM67005.1"/>
    </source>
</evidence>
<dbReference type="CDD" id="cd07185">
    <property type="entry name" value="OmpA_C-like"/>
    <property type="match status" value="1"/>
</dbReference>
<evidence type="ECO:0000256" key="2">
    <source>
        <dbReference type="SAM" id="SignalP"/>
    </source>
</evidence>
<dbReference type="PANTHER" id="PTHR30329:SF21">
    <property type="entry name" value="LIPOPROTEIN YIAD-RELATED"/>
    <property type="match status" value="1"/>
</dbReference>
<reference evidence="5" key="1">
    <citation type="submission" date="2016-09" db="EMBL/GenBank/DDBJ databases">
        <authorList>
            <person name="Wibberg D."/>
        </authorList>
    </citation>
    <scope>NUCLEOTIDE SEQUENCE [LARGE SCALE GENOMIC DNA]</scope>
</reference>
<name>A0A1M4MZ01_9RHOB</name>
<proteinExistence type="predicted"/>
<dbReference type="RefSeq" id="WP_083595614.1">
    <property type="nucleotide sequence ID" value="NZ_FMJB01000041.1"/>
</dbReference>
<keyword evidence="1" id="KW-0472">Membrane</keyword>
<sequence length="202" mass="22098">MKKSLTRTAGAIVAACTALAAGTAFAQQGYVTNENYGVQQVQQGATVTVQGEQYIPTIWIDPDGCEHWVMDDGAEGYMSPHVRRDGTPVCHERNLCGVLNTDQYFPTDSSRITAPGRQRLQEFFQGADARAYIVAGHTDSRASDEYNMKLSLRRANAVAKVGNSVGAPIIDIRGYGERIPKAPNDTVEGMAQNRRVEIFCIR</sequence>
<dbReference type="PANTHER" id="PTHR30329">
    <property type="entry name" value="STATOR ELEMENT OF FLAGELLAR MOTOR COMPLEX"/>
    <property type="match status" value="1"/>
</dbReference>
<dbReference type="SUPFAM" id="SSF103088">
    <property type="entry name" value="OmpA-like"/>
    <property type="match status" value="1"/>
</dbReference>
<evidence type="ECO:0000256" key="1">
    <source>
        <dbReference type="PROSITE-ProRule" id="PRU00473"/>
    </source>
</evidence>
<gene>
    <name evidence="4" type="ORF">KARMA_1191</name>
</gene>
<dbReference type="InterPro" id="IPR036737">
    <property type="entry name" value="OmpA-like_sf"/>
</dbReference>
<dbReference type="AlphaFoldDB" id="A0A1M4MZ01"/>
<dbReference type="EMBL" id="FMJB01000041">
    <property type="protein sequence ID" value="SCM67005.1"/>
    <property type="molecule type" value="Genomic_DNA"/>
</dbReference>
<dbReference type="InterPro" id="IPR050330">
    <property type="entry name" value="Bact_OuterMem_StrucFunc"/>
</dbReference>
<evidence type="ECO:0000259" key="3">
    <source>
        <dbReference type="PROSITE" id="PS51123"/>
    </source>
</evidence>
<dbReference type="Gene3D" id="3.30.1330.60">
    <property type="entry name" value="OmpA-like domain"/>
    <property type="match status" value="1"/>
</dbReference>
<dbReference type="PROSITE" id="PS51123">
    <property type="entry name" value="OMPA_2"/>
    <property type="match status" value="1"/>
</dbReference>
<dbReference type="Pfam" id="PF00691">
    <property type="entry name" value="OmpA"/>
    <property type="match status" value="1"/>
</dbReference>
<protein>
    <submittedName>
        <fullName evidence="4">Cell envelope biogenesis protein OmpA</fullName>
    </submittedName>
</protein>
<organism evidence="4 5">
    <name type="scientific">Donghicola eburneus</name>
    <dbReference type="NCBI Taxonomy" id="393278"/>
    <lineage>
        <taxon>Bacteria</taxon>
        <taxon>Pseudomonadati</taxon>
        <taxon>Pseudomonadota</taxon>
        <taxon>Alphaproteobacteria</taxon>
        <taxon>Rhodobacterales</taxon>
        <taxon>Roseobacteraceae</taxon>
        <taxon>Donghicola</taxon>
    </lineage>
</organism>
<keyword evidence="2" id="KW-0732">Signal</keyword>
<feature type="chain" id="PRO_5009906620" evidence="2">
    <location>
        <begin position="27"/>
        <end position="202"/>
    </location>
</feature>
<feature type="signal peptide" evidence="2">
    <location>
        <begin position="1"/>
        <end position="26"/>
    </location>
</feature>
<evidence type="ECO:0000313" key="5">
    <source>
        <dbReference type="Proteomes" id="UP000184085"/>
    </source>
</evidence>
<feature type="domain" description="OmpA-like" evidence="3">
    <location>
        <begin position="92"/>
        <end position="202"/>
    </location>
</feature>
<keyword evidence="5" id="KW-1185">Reference proteome</keyword>
<dbReference type="GO" id="GO:0016020">
    <property type="term" value="C:membrane"/>
    <property type="evidence" value="ECO:0007669"/>
    <property type="project" value="UniProtKB-UniRule"/>
</dbReference>